<dbReference type="PRINTS" id="PR00080">
    <property type="entry name" value="SDRFAMILY"/>
</dbReference>
<dbReference type="PANTHER" id="PTHR24321:SF8">
    <property type="entry name" value="ESTRADIOL 17-BETA-DEHYDROGENASE 8-RELATED"/>
    <property type="match status" value="1"/>
</dbReference>
<dbReference type="EMBL" id="LYPC01000028">
    <property type="protein sequence ID" value="OCT11597.1"/>
    <property type="molecule type" value="Genomic_DNA"/>
</dbReference>
<dbReference type="Proteomes" id="UP000093309">
    <property type="component" value="Unassembled WGS sequence"/>
</dbReference>
<evidence type="ECO:0000313" key="4">
    <source>
        <dbReference type="Proteomes" id="UP000093309"/>
    </source>
</evidence>
<evidence type="ECO:0000313" key="3">
    <source>
        <dbReference type="EMBL" id="OCT11597.1"/>
    </source>
</evidence>
<comment type="caution">
    <text evidence="3">The sequence shown here is derived from an EMBL/GenBank/DDBJ whole genome shotgun (WGS) entry which is preliminary data.</text>
</comment>
<dbReference type="Gene3D" id="3.40.50.720">
    <property type="entry name" value="NAD(P)-binding Rossmann-like Domain"/>
    <property type="match status" value="1"/>
</dbReference>
<dbReference type="FunFam" id="3.40.50.720:FF:000084">
    <property type="entry name" value="Short-chain dehydrogenase reductase"/>
    <property type="match status" value="1"/>
</dbReference>
<evidence type="ECO:0000256" key="2">
    <source>
        <dbReference type="ARBA" id="ARBA00023002"/>
    </source>
</evidence>
<dbReference type="InterPro" id="IPR036291">
    <property type="entry name" value="NAD(P)-bd_dom_sf"/>
</dbReference>
<protein>
    <submittedName>
        <fullName evidence="3">3-ketoacyl-ACP reductase</fullName>
    </submittedName>
</protein>
<dbReference type="GO" id="GO:0008206">
    <property type="term" value="P:bile acid metabolic process"/>
    <property type="evidence" value="ECO:0007669"/>
    <property type="project" value="UniProtKB-ARBA"/>
</dbReference>
<dbReference type="RefSeq" id="WP_065858791.1">
    <property type="nucleotide sequence ID" value="NZ_LYPC01000028.1"/>
</dbReference>
<comment type="similarity">
    <text evidence="1">Belongs to the short-chain dehydrogenases/reductases (SDR) family.</text>
</comment>
<dbReference type="InterPro" id="IPR002347">
    <property type="entry name" value="SDR_fam"/>
</dbReference>
<dbReference type="AlphaFoldDB" id="A0A1C0ZU41"/>
<dbReference type="CDD" id="cd05233">
    <property type="entry name" value="SDR_c"/>
    <property type="match status" value="1"/>
</dbReference>
<reference evidence="4" key="1">
    <citation type="submission" date="2016-05" db="EMBL/GenBank/DDBJ databases">
        <title>Paenibacillus oryzae. sp. nov., isolated from the rice root.</title>
        <authorList>
            <person name="Zhang J."/>
            <person name="Zhang X."/>
        </authorList>
    </citation>
    <scope>NUCLEOTIDE SEQUENCE [LARGE SCALE GENOMIC DNA]</scope>
    <source>
        <strain evidence="4">KCTC13222</strain>
    </source>
</reference>
<dbReference type="InterPro" id="IPR020904">
    <property type="entry name" value="Sc_DH/Rdtase_CS"/>
</dbReference>
<sequence length="253" mass="26351">MKLQNKVAIVTGAASGVGKAIAELYAEEGAKVVVADLNEEAISGVVDAINLNGGTAIGVVANVMKEDEIQAMVERAAEAFGRVDILVNNAGIMDGFRLIETIEDDLWDRVIGINLTGPMRAIRKVLPFMLKQGEGVIVNIASAAGITGGKGGVAYTSSKHGLVGLTKNVGYMYAKSGIRCNAIAPGGVLTSIMNSMGNIDMTALQEFQNGAGTQRREPVDPSEIASVALFLASEDSKFVNGTVITADGGWTSY</sequence>
<name>A0A1C0ZU41_9BACL</name>
<evidence type="ECO:0000256" key="1">
    <source>
        <dbReference type="ARBA" id="ARBA00006484"/>
    </source>
</evidence>
<dbReference type="SUPFAM" id="SSF51735">
    <property type="entry name" value="NAD(P)-binding Rossmann-fold domains"/>
    <property type="match status" value="1"/>
</dbReference>
<proteinExistence type="inferred from homology"/>
<dbReference type="PROSITE" id="PS00061">
    <property type="entry name" value="ADH_SHORT"/>
    <property type="match status" value="1"/>
</dbReference>
<dbReference type="NCBIfam" id="NF005559">
    <property type="entry name" value="PRK07231.1"/>
    <property type="match status" value="1"/>
</dbReference>
<keyword evidence="2" id="KW-0560">Oxidoreductase</keyword>
<dbReference type="Pfam" id="PF13561">
    <property type="entry name" value="adh_short_C2"/>
    <property type="match status" value="1"/>
</dbReference>
<dbReference type="OrthoDB" id="306388at2"/>
<accession>A0A1C0ZU41</accession>
<organism evidence="3 4">
    <name type="scientific">Paenibacillus pectinilyticus</name>
    <dbReference type="NCBI Taxonomy" id="512399"/>
    <lineage>
        <taxon>Bacteria</taxon>
        <taxon>Bacillati</taxon>
        <taxon>Bacillota</taxon>
        <taxon>Bacilli</taxon>
        <taxon>Bacillales</taxon>
        <taxon>Paenibacillaceae</taxon>
        <taxon>Paenibacillus</taxon>
    </lineage>
</organism>
<dbReference type="PRINTS" id="PR00081">
    <property type="entry name" value="GDHRDH"/>
</dbReference>
<dbReference type="STRING" id="512399.A8709_07290"/>
<gene>
    <name evidence="3" type="ORF">A8709_07290</name>
</gene>
<keyword evidence="4" id="KW-1185">Reference proteome</keyword>
<dbReference type="GO" id="GO:0016491">
    <property type="term" value="F:oxidoreductase activity"/>
    <property type="evidence" value="ECO:0007669"/>
    <property type="project" value="UniProtKB-KW"/>
</dbReference>
<dbReference type="PANTHER" id="PTHR24321">
    <property type="entry name" value="DEHYDROGENASES, SHORT CHAIN"/>
    <property type="match status" value="1"/>
</dbReference>